<name>A0AC60NRJ6_IXOPE</name>
<organism evidence="1 2">
    <name type="scientific">Ixodes persulcatus</name>
    <name type="common">Taiga tick</name>
    <dbReference type="NCBI Taxonomy" id="34615"/>
    <lineage>
        <taxon>Eukaryota</taxon>
        <taxon>Metazoa</taxon>
        <taxon>Ecdysozoa</taxon>
        <taxon>Arthropoda</taxon>
        <taxon>Chelicerata</taxon>
        <taxon>Arachnida</taxon>
        <taxon>Acari</taxon>
        <taxon>Parasitiformes</taxon>
        <taxon>Ixodida</taxon>
        <taxon>Ixodoidea</taxon>
        <taxon>Ixodidae</taxon>
        <taxon>Ixodinae</taxon>
        <taxon>Ixodes</taxon>
    </lineage>
</organism>
<comment type="caution">
    <text evidence="1">The sequence shown here is derived from an EMBL/GenBank/DDBJ whole genome shotgun (WGS) entry which is preliminary data.</text>
</comment>
<proteinExistence type="predicted"/>
<accession>A0AC60NRJ6</accession>
<gene>
    <name evidence="1" type="ORF">HPB47_013159</name>
</gene>
<evidence type="ECO:0000313" key="2">
    <source>
        <dbReference type="Proteomes" id="UP000805193"/>
    </source>
</evidence>
<dbReference type="EMBL" id="JABSTQ010011598">
    <property type="protein sequence ID" value="KAG0409742.1"/>
    <property type="molecule type" value="Genomic_DNA"/>
</dbReference>
<keyword evidence="2" id="KW-1185">Reference proteome</keyword>
<reference evidence="1 2" key="1">
    <citation type="journal article" date="2020" name="Cell">
        <title>Large-Scale Comparative Analyses of Tick Genomes Elucidate Their Genetic Diversity and Vector Capacities.</title>
        <authorList>
            <consortium name="Tick Genome and Microbiome Consortium (TIGMIC)"/>
            <person name="Jia N."/>
            <person name="Wang J."/>
            <person name="Shi W."/>
            <person name="Du L."/>
            <person name="Sun Y."/>
            <person name="Zhan W."/>
            <person name="Jiang J.F."/>
            <person name="Wang Q."/>
            <person name="Zhang B."/>
            <person name="Ji P."/>
            <person name="Bell-Sakyi L."/>
            <person name="Cui X.M."/>
            <person name="Yuan T.T."/>
            <person name="Jiang B.G."/>
            <person name="Yang W.F."/>
            <person name="Lam T.T."/>
            <person name="Chang Q.C."/>
            <person name="Ding S.J."/>
            <person name="Wang X.J."/>
            <person name="Zhu J.G."/>
            <person name="Ruan X.D."/>
            <person name="Zhao L."/>
            <person name="Wei J.T."/>
            <person name="Ye R.Z."/>
            <person name="Que T.C."/>
            <person name="Du C.H."/>
            <person name="Zhou Y.H."/>
            <person name="Cheng J.X."/>
            <person name="Dai P.F."/>
            <person name="Guo W.B."/>
            <person name="Han X.H."/>
            <person name="Huang E.J."/>
            <person name="Li L.F."/>
            <person name="Wei W."/>
            <person name="Gao Y.C."/>
            <person name="Liu J.Z."/>
            <person name="Shao H.Z."/>
            <person name="Wang X."/>
            <person name="Wang C.C."/>
            <person name="Yang T.C."/>
            <person name="Huo Q.B."/>
            <person name="Li W."/>
            <person name="Chen H.Y."/>
            <person name="Chen S.E."/>
            <person name="Zhou L.G."/>
            <person name="Ni X.B."/>
            <person name="Tian J.H."/>
            <person name="Sheng Y."/>
            <person name="Liu T."/>
            <person name="Pan Y.S."/>
            <person name="Xia L.Y."/>
            <person name="Li J."/>
            <person name="Zhao F."/>
            <person name="Cao W.C."/>
        </authorList>
    </citation>
    <scope>NUCLEOTIDE SEQUENCE [LARGE SCALE GENOMIC DNA]</scope>
    <source>
        <strain evidence="1">Iper-2018</strain>
    </source>
</reference>
<dbReference type="Proteomes" id="UP000805193">
    <property type="component" value="Unassembled WGS sequence"/>
</dbReference>
<sequence length="245" mass="26884">MILFGTLRDFLLEVVLEYCLFLPLDAWAKHAIKTHRSEFERQHIWRSEAQLLAVASALLFAWRQTVPWCLGLLTLGCYLSSRGSSPSQLLNKAASDVGWLWLESTSGLGAAVDGGLRKVFPQRWNLDQATAMVLGAIRGAAVAGFRSALRGISRCRLAVVHWRTDVWEAYVHHTDALSVPAEQRGAPPRLTRRATFSGVVDRLEVTDRRTFDFGGAGVAATAAQSVCSRVKLAGGDGHNSRARNT</sequence>
<evidence type="ECO:0000313" key="1">
    <source>
        <dbReference type="EMBL" id="KAG0409742.1"/>
    </source>
</evidence>
<protein>
    <submittedName>
        <fullName evidence="1">Uncharacterized protein</fullName>
    </submittedName>
</protein>